<dbReference type="SUPFAM" id="SSF52374">
    <property type="entry name" value="Nucleotidylyl transferase"/>
    <property type="match status" value="1"/>
</dbReference>
<sequence length="100" mass="11288">MTTSLAFSNLLEILTLVRQDAGRDVSLEQTISQYAGMERYGDFKRIVADEVAEFLANFQARLAAVNEQAIERKLESSERDMNVVANETLHRVQTAVGLRR</sequence>
<accession>A0A8F1SBI5</accession>
<proteinExistence type="predicted"/>
<dbReference type="InterPro" id="IPR014729">
    <property type="entry name" value="Rossmann-like_a/b/a_fold"/>
</dbReference>
<dbReference type="Proteomes" id="UP000679129">
    <property type="component" value="Chromosome"/>
</dbReference>
<organism evidence="1 2">
    <name type="scientific">Candidatus Minimicrobia naudis</name>
    <dbReference type="NCBI Taxonomy" id="2841263"/>
    <lineage>
        <taxon>Bacteria</taxon>
        <taxon>Candidatus Saccharimonadota</taxon>
        <taxon>Candidatus Saccharimonadota incertae sedis</taxon>
        <taxon>Candidatus Minimicrobia</taxon>
    </lineage>
</organism>
<dbReference type="KEGG" id="mnd:KOY48_02710"/>
<name>A0A8F1SBI5_9BACT</name>
<evidence type="ECO:0000313" key="2">
    <source>
        <dbReference type="Proteomes" id="UP000679129"/>
    </source>
</evidence>
<dbReference type="Gene3D" id="3.40.50.620">
    <property type="entry name" value="HUPs"/>
    <property type="match status" value="1"/>
</dbReference>
<reference evidence="1" key="1">
    <citation type="submission" date="2021-06" db="EMBL/GenBank/DDBJ databases">
        <title>An adapted protocol for Saccharibacteria cultivation: two new species join this phylum of Candidate Phyla Radiations.</title>
        <authorList>
            <person name="Ibrahim A."/>
            <person name="Maatouk M."/>
            <person name="Zgheib R."/>
            <person name="Haddad G."/>
            <person name="Bou Khalil J."/>
            <person name="Raoult D."/>
            <person name="Bittar F."/>
        </authorList>
    </citation>
    <scope>NUCLEOTIDE SEQUENCE</scope>
    <source>
        <strain evidence="1">IHU1</strain>
    </source>
</reference>
<dbReference type="Gene3D" id="1.10.240.10">
    <property type="entry name" value="Tyrosyl-Transfer RNA Synthetase"/>
    <property type="match status" value="1"/>
</dbReference>
<dbReference type="EMBL" id="CP076460">
    <property type="protein sequence ID" value="QWQ32708.1"/>
    <property type="molecule type" value="Genomic_DNA"/>
</dbReference>
<evidence type="ECO:0000313" key="1">
    <source>
        <dbReference type="EMBL" id="QWQ32708.1"/>
    </source>
</evidence>
<protein>
    <submittedName>
        <fullName evidence="1">Uncharacterized protein</fullName>
    </submittedName>
</protein>
<gene>
    <name evidence="1" type="ORF">KOY48_02710</name>
</gene>
<dbReference type="AlphaFoldDB" id="A0A8F1SBI5"/>
<keyword evidence="2" id="KW-1185">Reference proteome</keyword>